<dbReference type="GO" id="GO:0005524">
    <property type="term" value="F:ATP binding"/>
    <property type="evidence" value="ECO:0007669"/>
    <property type="project" value="InterPro"/>
</dbReference>
<reference evidence="7" key="1">
    <citation type="journal article" date="2021" name="J. Hered.">
        <title>Genome Assembly of Salicaceae Populus deltoides (Eastern Cottonwood) I-69 Based on Nanopore Sequencing and Hi-C Technologies.</title>
        <authorList>
            <person name="Bai S."/>
            <person name="Wu H."/>
            <person name="Zhang J."/>
            <person name="Pan Z."/>
            <person name="Zhao W."/>
            <person name="Li Z."/>
            <person name="Tong C."/>
        </authorList>
    </citation>
    <scope>NUCLEOTIDE SEQUENCE</scope>
    <source>
        <tissue evidence="7">Leaf</tissue>
    </source>
</reference>
<dbReference type="Pfam" id="PF00122">
    <property type="entry name" value="E1-E2_ATPase"/>
    <property type="match status" value="1"/>
</dbReference>
<evidence type="ECO:0000256" key="5">
    <source>
        <dbReference type="ARBA" id="ARBA00023136"/>
    </source>
</evidence>
<dbReference type="PANTHER" id="PTHR46594">
    <property type="entry name" value="P-TYPE CATION-TRANSPORTING ATPASE"/>
    <property type="match status" value="1"/>
</dbReference>
<gene>
    <name evidence="7" type="ORF">H0E87_005953</name>
</gene>
<accession>A0A8T2Z5Z8</accession>
<dbReference type="Gene3D" id="3.40.50.1000">
    <property type="entry name" value="HAD superfamily/HAD-like"/>
    <property type="match status" value="1"/>
</dbReference>
<dbReference type="Gene3D" id="2.70.150.10">
    <property type="entry name" value="Calcium-transporting ATPase, cytoplasmic transduction domain A"/>
    <property type="match status" value="1"/>
</dbReference>
<dbReference type="NCBIfam" id="TIGR01494">
    <property type="entry name" value="ATPase_P-type"/>
    <property type="match status" value="1"/>
</dbReference>
<comment type="caution">
    <text evidence="7">The sequence shown here is derived from an EMBL/GenBank/DDBJ whole genome shotgun (WGS) entry which is preliminary data.</text>
</comment>
<name>A0A8T2Z5Z8_POPDE</name>
<keyword evidence="5" id="KW-0472">Membrane</keyword>
<dbReference type="InterPro" id="IPR001757">
    <property type="entry name" value="P_typ_ATPase"/>
</dbReference>
<dbReference type="AlphaFoldDB" id="A0A8T2Z5Z8"/>
<keyword evidence="3" id="KW-0479">Metal-binding</keyword>
<dbReference type="GO" id="GO:0016020">
    <property type="term" value="C:membrane"/>
    <property type="evidence" value="ECO:0007669"/>
    <property type="project" value="UniProtKB-SubCell"/>
</dbReference>
<organism evidence="7 8">
    <name type="scientific">Populus deltoides</name>
    <name type="common">Eastern poplar</name>
    <name type="synonym">Eastern cottonwood</name>
    <dbReference type="NCBI Taxonomy" id="3696"/>
    <lineage>
        <taxon>Eukaryota</taxon>
        <taxon>Viridiplantae</taxon>
        <taxon>Streptophyta</taxon>
        <taxon>Embryophyta</taxon>
        <taxon>Tracheophyta</taxon>
        <taxon>Spermatophyta</taxon>
        <taxon>Magnoliopsida</taxon>
        <taxon>eudicotyledons</taxon>
        <taxon>Gunneridae</taxon>
        <taxon>Pentapetalae</taxon>
        <taxon>rosids</taxon>
        <taxon>fabids</taxon>
        <taxon>Malpighiales</taxon>
        <taxon>Salicaceae</taxon>
        <taxon>Saliceae</taxon>
        <taxon>Populus</taxon>
    </lineage>
</organism>
<dbReference type="PRINTS" id="PR00119">
    <property type="entry name" value="CATATPASE"/>
</dbReference>
<proteinExistence type="predicted"/>
<dbReference type="SUPFAM" id="SSF81653">
    <property type="entry name" value="Calcium ATPase, transduction domain A"/>
    <property type="match status" value="1"/>
</dbReference>
<dbReference type="EMBL" id="JACEGQ020000003">
    <property type="protein sequence ID" value="KAH8512492.1"/>
    <property type="molecule type" value="Genomic_DNA"/>
</dbReference>
<comment type="subcellular location">
    <subcellularLocation>
        <location evidence="1">Membrane</location>
    </subcellularLocation>
</comment>
<dbReference type="InterPro" id="IPR036412">
    <property type="entry name" value="HAD-like_sf"/>
</dbReference>
<dbReference type="InterPro" id="IPR008250">
    <property type="entry name" value="ATPase_P-typ_transduc_dom_A_sf"/>
</dbReference>
<keyword evidence="2" id="KW-0812">Transmembrane</keyword>
<dbReference type="Proteomes" id="UP000807159">
    <property type="component" value="Chromosome 3"/>
</dbReference>
<dbReference type="FunFam" id="2.70.150.10:FF:000002">
    <property type="entry name" value="Copper-transporting ATPase 1, putative"/>
    <property type="match status" value="1"/>
</dbReference>
<dbReference type="Gene3D" id="3.40.1110.10">
    <property type="entry name" value="Calcium-transporting ATPase, cytoplasmic domain N"/>
    <property type="match status" value="1"/>
</dbReference>
<dbReference type="GO" id="GO:0046872">
    <property type="term" value="F:metal ion binding"/>
    <property type="evidence" value="ECO:0007669"/>
    <property type="project" value="UniProtKB-KW"/>
</dbReference>
<evidence type="ECO:0000256" key="3">
    <source>
        <dbReference type="ARBA" id="ARBA00022723"/>
    </source>
</evidence>
<dbReference type="InterPro" id="IPR059000">
    <property type="entry name" value="ATPase_P-type_domA"/>
</dbReference>
<keyword evidence="8" id="KW-1185">Reference proteome</keyword>
<dbReference type="PANTHER" id="PTHR46594:SF2">
    <property type="entry name" value="COPPER-TRANSPORTING ATPASE HMA4"/>
    <property type="match status" value="1"/>
</dbReference>
<dbReference type="GO" id="GO:0016887">
    <property type="term" value="F:ATP hydrolysis activity"/>
    <property type="evidence" value="ECO:0007669"/>
    <property type="project" value="InterPro"/>
</dbReference>
<evidence type="ECO:0000256" key="1">
    <source>
        <dbReference type="ARBA" id="ARBA00004370"/>
    </source>
</evidence>
<dbReference type="InterPro" id="IPR023214">
    <property type="entry name" value="HAD_sf"/>
</dbReference>
<evidence type="ECO:0000259" key="6">
    <source>
        <dbReference type="Pfam" id="PF00122"/>
    </source>
</evidence>
<evidence type="ECO:0000313" key="7">
    <source>
        <dbReference type="EMBL" id="KAH8512492.1"/>
    </source>
</evidence>
<dbReference type="PROSITE" id="PS00154">
    <property type="entry name" value="ATPASE_E1_E2"/>
    <property type="match status" value="1"/>
</dbReference>
<dbReference type="InterPro" id="IPR023299">
    <property type="entry name" value="ATPase_P-typ_cyto_dom_N"/>
</dbReference>
<dbReference type="Pfam" id="PF00702">
    <property type="entry name" value="Hydrolase"/>
    <property type="match status" value="1"/>
</dbReference>
<evidence type="ECO:0000256" key="4">
    <source>
        <dbReference type="ARBA" id="ARBA00022989"/>
    </source>
</evidence>
<sequence length="463" mass="49228">MIMLTIGRLLRWILCTPVQLIFGQRFYVGAFQALRRRYANMDFLVALGTNAAYFYSIYTVIKALTSDRFEGQDFFETSAMLIYILYSAREISGDTAGNVTSEMEISTKLIQRHDIIKIFPGAKAPVDGIVVSGQSYLNESMITGKARPVAKEAGDKVIGGTLNENGCLLAKATHVGSDTTLSQIFGISVLVVACPCALGLATPTAIMVATGKGASQGVLIKGGNALEKAHKVTAVVFDKTGTLTVGKPAVVSDVLFSSISLEDFCDAVISVEANSEHPLAKAVVEHAKWLWQKHGSSREQVTEVRDFEVHPGTGVSGKVGDRRVLVGNKRLMNAFNVAGAFSVTDVMRPEAQLAASFLRSLGISSIMTKGDNWAAATAIAKEFGIEDVYAEIDPLGKAAKIKELQMKGMNVAMVGDGINDSPALLAADVGMEIGAGTDVAIEAADIALIRSNLEDVVSAIDLS</sequence>
<evidence type="ECO:0000313" key="8">
    <source>
        <dbReference type="Proteomes" id="UP000807159"/>
    </source>
</evidence>
<protein>
    <recommendedName>
        <fullName evidence="6">P-type ATPase A domain-containing protein</fullName>
    </recommendedName>
</protein>
<keyword evidence="4" id="KW-1133">Transmembrane helix</keyword>
<dbReference type="SUPFAM" id="SSF56784">
    <property type="entry name" value="HAD-like"/>
    <property type="match status" value="1"/>
</dbReference>
<feature type="domain" description="P-type ATPase A" evidence="6">
    <location>
        <begin position="101"/>
        <end position="185"/>
    </location>
</feature>
<evidence type="ECO:0000256" key="2">
    <source>
        <dbReference type="ARBA" id="ARBA00022692"/>
    </source>
</evidence>
<dbReference type="InterPro" id="IPR018303">
    <property type="entry name" value="ATPase_P-typ_P_site"/>
</dbReference>